<evidence type="ECO:0000313" key="1">
    <source>
        <dbReference type="EMBL" id="MBX47539.1"/>
    </source>
</evidence>
<protein>
    <submittedName>
        <fullName evidence="1">Uncharacterized protein</fullName>
    </submittedName>
</protein>
<dbReference type="AlphaFoldDB" id="A0A2P2NYQ9"/>
<reference evidence="1" key="1">
    <citation type="submission" date="2018-02" db="EMBL/GenBank/DDBJ databases">
        <title>Rhizophora mucronata_Transcriptome.</title>
        <authorList>
            <person name="Meera S.P."/>
            <person name="Sreeshan A."/>
            <person name="Augustine A."/>
        </authorList>
    </citation>
    <scope>NUCLEOTIDE SEQUENCE</scope>
    <source>
        <tissue evidence="1">Leaf</tissue>
    </source>
</reference>
<organism evidence="1">
    <name type="scientific">Rhizophora mucronata</name>
    <name type="common">Asiatic mangrove</name>
    <dbReference type="NCBI Taxonomy" id="61149"/>
    <lineage>
        <taxon>Eukaryota</taxon>
        <taxon>Viridiplantae</taxon>
        <taxon>Streptophyta</taxon>
        <taxon>Embryophyta</taxon>
        <taxon>Tracheophyta</taxon>
        <taxon>Spermatophyta</taxon>
        <taxon>Magnoliopsida</taxon>
        <taxon>eudicotyledons</taxon>
        <taxon>Gunneridae</taxon>
        <taxon>Pentapetalae</taxon>
        <taxon>rosids</taxon>
        <taxon>fabids</taxon>
        <taxon>Malpighiales</taxon>
        <taxon>Rhizophoraceae</taxon>
        <taxon>Rhizophora</taxon>
    </lineage>
</organism>
<dbReference type="EMBL" id="GGEC01067055">
    <property type="protein sequence ID" value="MBX47539.1"/>
    <property type="molecule type" value="Transcribed_RNA"/>
</dbReference>
<name>A0A2P2NYQ9_RHIMU</name>
<accession>A0A2P2NYQ9</accession>
<sequence length="68" mass="7770">MSKAMRPFMFFNLPSKNLLANSNNFCSNFFLDCIQAIVHSCPNPVENIRQNIVLSKTKWSLAFLAAFK</sequence>
<proteinExistence type="predicted"/>